<dbReference type="OrthoDB" id="10431479at2759"/>
<dbReference type="InParanoid" id="C4QZ53"/>
<dbReference type="OMA" id="PERRYNR"/>
<proteinExistence type="predicted"/>
<feature type="compositionally biased region" description="Pro residues" evidence="1">
    <location>
        <begin position="227"/>
        <end position="241"/>
    </location>
</feature>
<dbReference type="GeneID" id="8197519"/>
<dbReference type="HOGENOM" id="CLU_927845_0_0_1"/>
<keyword evidence="3" id="KW-1185">Reference proteome</keyword>
<accession>C4QZ53</accession>
<feature type="compositionally biased region" description="Low complexity" evidence="1">
    <location>
        <begin position="250"/>
        <end position="267"/>
    </location>
</feature>
<dbReference type="AlphaFoldDB" id="C4QZ53"/>
<feature type="compositionally biased region" description="Low complexity" evidence="1">
    <location>
        <begin position="31"/>
        <end position="66"/>
    </location>
</feature>
<evidence type="ECO:0000313" key="2">
    <source>
        <dbReference type="EMBL" id="CAY68527.1"/>
    </source>
</evidence>
<sequence>MDSNNPFAQDVQEELSGNAPQQNRPQGPTDIITILENSTINSNSSLNSNSNSHSSLPPTTTHTGSSVPQIAISPVSATNTANNGDIQQELTPPLPPRTPPLTAARPAVPIPSPRPIEALQSTHLDLPESNDLRPPSPAYTPVASPQEVTGNELVPELDLEHPNEPPPPYTEADPGLRHEIFTVPFSATGGDQDTPPLPERRYNRPSSQPPSDNVPPVPNRPNYQRPAAPPPNVRPQAPPPTNWQRPQSVPQGYPPQGFQPQAPVSPHEFPPPPVRHPGARVTSSAYPGAANVTYSGYSRR</sequence>
<reference evidence="2 3" key="1">
    <citation type="journal article" date="2009" name="Nat. Biotechnol.">
        <title>Genome sequence of the recombinant protein production host Pichia pastoris.</title>
        <authorList>
            <person name="De Schutter K."/>
            <person name="Lin Y.C."/>
            <person name="Tiels P."/>
            <person name="Van Hecke A."/>
            <person name="Glinka S."/>
            <person name="Weber-Lehmann J."/>
            <person name="Rouze P."/>
            <person name="Van de Peer Y."/>
            <person name="Callewaert N."/>
        </authorList>
    </citation>
    <scope>NUCLEOTIDE SEQUENCE [LARGE SCALE GENOMIC DNA]</scope>
    <source>
        <strain evidence="3">GS115 / ATCC 20864</strain>
    </source>
</reference>
<organism evidence="2 3">
    <name type="scientific">Komagataella phaffii (strain GS115 / ATCC 20864)</name>
    <name type="common">Yeast</name>
    <name type="synonym">Pichia pastoris</name>
    <dbReference type="NCBI Taxonomy" id="644223"/>
    <lineage>
        <taxon>Eukaryota</taxon>
        <taxon>Fungi</taxon>
        <taxon>Dikarya</taxon>
        <taxon>Ascomycota</taxon>
        <taxon>Saccharomycotina</taxon>
        <taxon>Pichiomycetes</taxon>
        <taxon>Pichiales</taxon>
        <taxon>Pichiaceae</taxon>
        <taxon>Komagataella</taxon>
    </lineage>
</organism>
<evidence type="ECO:0000256" key="1">
    <source>
        <dbReference type="SAM" id="MobiDB-lite"/>
    </source>
</evidence>
<gene>
    <name evidence="2" type="ordered locus">PAS_c121_0013</name>
</gene>
<dbReference type="RefSeq" id="XP_002490807.1">
    <property type="nucleotide sequence ID" value="XM_002490762.1"/>
</dbReference>
<name>C4QZ53_KOMPG</name>
<dbReference type="EMBL" id="FN392319">
    <property type="protein sequence ID" value="CAY68527.1"/>
    <property type="molecule type" value="Genomic_DNA"/>
</dbReference>
<dbReference type="Proteomes" id="UP000000314">
    <property type="component" value="Chromosome 1"/>
</dbReference>
<feature type="region of interest" description="Disordered" evidence="1">
    <location>
        <begin position="1"/>
        <end position="300"/>
    </location>
</feature>
<dbReference type="KEGG" id="ppa:PAS_c121_0013"/>
<feature type="compositionally biased region" description="Polar residues" evidence="1">
    <location>
        <begin position="75"/>
        <end position="89"/>
    </location>
</feature>
<protein>
    <submittedName>
        <fullName evidence="2">Uncharacterized protein</fullName>
    </submittedName>
</protein>
<evidence type="ECO:0000313" key="3">
    <source>
        <dbReference type="Proteomes" id="UP000000314"/>
    </source>
</evidence>